<sequence>MQRAHPVQWAARTTNTFPARLSWATTAAPLRCHFHCVEPNPGGRRIALAFFLGLTTTGQLIAWS</sequence>
<accession>A0ABT6HN36</accession>
<proteinExistence type="predicted"/>
<gene>
    <name evidence="1" type="ORF">QCN29_15270</name>
</gene>
<reference evidence="1 2" key="1">
    <citation type="submission" date="2023-04" db="EMBL/GenBank/DDBJ databases">
        <title>Streptomyces chengmaiensis sp. nov. isolated from the stem of mangrove plant in Hainan.</title>
        <authorList>
            <person name="Huang X."/>
            <person name="Zhou S."/>
            <person name="Chu X."/>
            <person name="Xie Y."/>
            <person name="Lin Y."/>
        </authorList>
    </citation>
    <scope>NUCLEOTIDE SEQUENCE [LARGE SCALE GENOMIC DNA]</scope>
    <source>
        <strain evidence="1 2">HNM0663</strain>
    </source>
</reference>
<evidence type="ECO:0000313" key="2">
    <source>
        <dbReference type="Proteomes" id="UP001223144"/>
    </source>
</evidence>
<dbReference type="EMBL" id="JARWBG010000015">
    <property type="protein sequence ID" value="MDH2390127.1"/>
    <property type="molecule type" value="Genomic_DNA"/>
</dbReference>
<protein>
    <submittedName>
        <fullName evidence="1">Uncharacterized protein</fullName>
    </submittedName>
</protein>
<comment type="caution">
    <text evidence="1">The sequence shown here is derived from an EMBL/GenBank/DDBJ whole genome shotgun (WGS) entry which is preliminary data.</text>
</comment>
<evidence type="ECO:0000313" key="1">
    <source>
        <dbReference type="EMBL" id="MDH2390127.1"/>
    </source>
</evidence>
<dbReference type="RefSeq" id="WP_279928561.1">
    <property type="nucleotide sequence ID" value="NZ_JARWBG010000015.1"/>
</dbReference>
<keyword evidence="2" id="KW-1185">Reference proteome</keyword>
<dbReference type="Proteomes" id="UP001223144">
    <property type="component" value="Unassembled WGS sequence"/>
</dbReference>
<organism evidence="1 2">
    <name type="scientific">Streptomyces chengmaiensis</name>
    <dbReference type="NCBI Taxonomy" id="3040919"/>
    <lineage>
        <taxon>Bacteria</taxon>
        <taxon>Bacillati</taxon>
        <taxon>Actinomycetota</taxon>
        <taxon>Actinomycetes</taxon>
        <taxon>Kitasatosporales</taxon>
        <taxon>Streptomycetaceae</taxon>
        <taxon>Streptomyces</taxon>
    </lineage>
</organism>
<name>A0ABT6HN36_9ACTN</name>